<keyword evidence="1 4" id="KW-0808">Transferase</keyword>
<organism evidence="4 5">
    <name type="scientific">Sorangium cellulosum</name>
    <name type="common">Polyangium cellulosum</name>
    <dbReference type="NCBI Taxonomy" id="56"/>
    <lineage>
        <taxon>Bacteria</taxon>
        <taxon>Pseudomonadati</taxon>
        <taxon>Myxococcota</taxon>
        <taxon>Polyangia</taxon>
        <taxon>Polyangiales</taxon>
        <taxon>Polyangiaceae</taxon>
        <taxon>Sorangium</taxon>
    </lineage>
</organism>
<reference evidence="4 5" key="1">
    <citation type="submission" date="2015-09" db="EMBL/GenBank/DDBJ databases">
        <title>Sorangium comparison.</title>
        <authorList>
            <person name="Zaburannyi N."/>
            <person name="Bunk B."/>
            <person name="Overmann J."/>
            <person name="Mueller R."/>
        </authorList>
    </citation>
    <scope>NUCLEOTIDE SEQUENCE [LARGE SCALE GENOMIC DNA]</scope>
    <source>
        <strain evidence="4 5">So ceGT47</strain>
    </source>
</reference>
<proteinExistence type="predicted"/>
<gene>
    <name evidence="4" type="ORF">SOCEGT47_055580</name>
</gene>
<evidence type="ECO:0000256" key="1">
    <source>
        <dbReference type="ARBA" id="ARBA00022679"/>
    </source>
</evidence>
<dbReference type="SUPFAM" id="SSF53448">
    <property type="entry name" value="Nucleotide-diphospho-sugar transferases"/>
    <property type="match status" value="1"/>
</dbReference>
<dbReference type="EMBL" id="CP012670">
    <property type="protein sequence ID" value="AUX25017.1"/>
    <property type="molecule type" value="Genomic_DNA"/>
</dbReference>
<dbReference type="GO" id="GO:0016779">
    <property type="term" value="F:nucleotidyltransferase activity"/>
    <property type="evidence" value="ECO:0007669"/>
    <property type="project" value="UniProtKB-KW"/>
</dbReference>
<evidence type="ECO:0000256" key="2">
    <source>
        <dbReference type="ARBA" id="ARBA00022695"/>
    </source>
</evidence>
<dbReference type="InterPro" id="IPR050065">
    <property type="entry name" value="GlmU-like"/>
</dbReference>
<dbReference type="PANTHER" id="PTHR43584">
    <property type="entry name" value="NUCLEOTIDYL TRANSFERASE"/>
    <property type="match status" value="1"/>
</dbReference>
<dbReference type="OrthoDB" id="9788272at2"/>
<sequence length="262" mass="28830">MKAVIIGAGRGSRLRHLTEELPKTLVPILGRPMLDGILDALAAGGFKRSDIVFVCGYKASVIRAAYPDLTYVENRDWEQNNILLSLLCAREHLAGGFVSTYADIVYRPEIVAELVRSPHDIALACDTDWRRRYRGRSQHPETDAEKLRADGDRVVEISRRIAPESAAGEFIGVMKLSARGAAQFLSAFDAARAAFAESPEFREGRTFRRAYLIDLLQHMIEGGSAMHRVDTHGGYMEIDTLEDAGLAERWWGGGGAEGAGRG</sequence>
<dbReference type="Pfam" id="PF12804">
    <property type="entry name" value="NTP_transf_3"/>
    <property type="match status" value="1"/>
</dbReference>
<evidence type="ECO:0000259" key="3">
    <source>
        <dbReference type="Pfam" id="PF12804"/>
    </source>
</evidence>
<dbReference type="AlphaFoldDB" id="A0A4P2Q6B4"/>
<dbReference type="RefSeq" id="WP_129351667.1">
    <property type="nucleotide sequence ID" value="NZ_CP012670.1"/>
</dbReference>
<name>A0A4P2Q6B4_SORCE</name>
<feature type="domain" description="MobA-like NTP transferase" evidence="3">
    <location>
        <begin position="3"/>
        <end position="125"/>
    </location>
</feature>
<dbReference type="Gene3D" id="3.90.550.10">
    <property type="entry name" value="Spore Coat Polysaccharide Biosynthesis Protein SpsA, Chain A"/>
    <property type="match status" value="1"/>
</dbReference>
<accession>A0A4P2Q6B4</accession>
<dbReference type="InterPro" id="IPR025877">
    <property type="entry name" value="MobA-like_NTP_Trfase"/>
</dbReference>
<protein>
    <submittedName>
        <fullName evidence="4">Nucleotidyl transferase</fullName>
    </submittedName>
</protein>
<dbReference type="Proteomes" id="UP000295781">
    <property type="component" value="Chromosome"/>
</dbReference>
<dbReference type="CDD" id="cd02523">
    <property type="entry name" value="PC_cytidylyltransferase"/>
    <property type="match status" value="1"/>
</dbReference>
<keyword evidence="2" id="KW-0548">Nucleotidyltransferase</keyword>
<evidence type="ECO:0000313" key="4">
    <source>
        <dbReference type="EMBL" id="AUX25017.1"/>
    </source>
</evidence>
<dbReference type="InterPro" id="IPR029044">
    <property type="entry name" value="Nucleotide-diphossugar_trans"/>
</dbReference>
<evidence type="ECO:0000313" key="5">
    <source>
        <dbReference type="Proteomes" id="UP000295781"/>
    </source>
</evidence>
<dbReference type="PANTHER" id="PTHR43584:SF8">
    <property type="entry name" value="N-ACETYLMURAMATE ALPHA-1-PHOSPHATE URIDYLYLTRANSFERASE"/>
    <property type="match status" value="1"/>
</dbReference>